<dbReference type="GO" id="GO:0043138">
    <property type="term" value="F:3'-5' DNA helicase activity"/>
    <property type="evidence" value="ECO:0007669"/>
    <property type="project" value="UniProtKB-EC"/>
</dbReference>
<proteinExistence type="inferred from homology"/>
<keyword evidence="6 11" id="KW-0067">ATP-binding</keyword>
<dbReference type="InterPro" id="IPR036388">
    <property type="entry name" value="WH-like_DNA-bd_sf"/>
</dbReference>
<comment type="catalytic activity">
    <reaction evidence="11">
        <text>ATP + H2O = ADP + phosphate + H(+)</text>
        <dbReference type="Rhea" id="RHEA:13065"/>
        <dbReference type="ChEBI" id="CHEBI:15377"/>
        <dbReference type="ChEBI" id="CHEBI:15378"/>
        <dbReference type="ChEBI" id="CHEBI:30616"/>
        <dbReference type="ChEBI" id="CHEBI:43474"/>
        <dbReference type="ChEBI" id="CHEBI:456216"/>
    </reaction>
</comment>
<evidence type="ECO:0000256" key="5">
    <source>
        <dbReference type="ARBA" id="ARBA00022806"/>
    </source>
</evidence>
<gene>
    <name evidence="15" type="ORF">HYPSUDRAFT_131571</name>
</gene>
<keyword evidence="7" id="KW-0238">DNA-binding</keyword>
<keyword evidence="9 11" id="KW-0539">Nucleus</keyword>
<dbReference type="SUPFAM" id="SSF46785">
    <property type="entry name" value="Winged helix' DNA-binding domain"/>
    <property type="match status" value="1"/>
</dbReference>
<comment type="similarity">
    <text evidence="2 11">Belongs to the helicase family. RecQ subfamily.</text>
</comment>
<dbReference type="FunFam" id="3.40.50.300:FF:001389">
    <property type="entry name" value="ATP-dependent DNA helicase RecQ"/>
    <property type="match status" value="1"/>
</dbReference>
<evidence type="ECO:0000259" key="14">
    <source>
        <dbReference type="PROSITE" id="PS51194"/>
    </source>
</evidence>
<dbReference type="OMA" id="HHDIPKS"/>
<feature type="compositionally biased region" description="Polar residues" evidence="12">
    <location>
        <begin position="1"/>
        <end position="25"/>
    </location>
</feature>
<feature type="region of interest" description="Disordered" evidence="12">
    <location>
        <begin position="1"/>
        <end position="28"/>
    </location>
</feature>
<dbReference type="PANTHER" id="PTHR13710:SF153">
    <property type="entry name" value="RECQ-LIKE DNA HELICASE BLM"/>
    <property type="match status" value="1"/>
</dbReference>
<organism evidence="15 16">
    <name type="scientific">Hypholoma sublateritium (strain FD-334 SS-4)</name>
    <dbReference type="NCBI Taxonomy" id="945553"/>
    <lineage>
        <taxon>Eukaryota</taxon>
        <taxon>Fungi</taxon>
        <taxon>Dikarya</taxon>
        <taxon>Basidiomycota</taxon>
        <taxon>Agaricomycotina</taxon>
        <taxon>Agaricomycetes</taxon>
        <taxon>Agaricomycetidae</taxon>
        <taxon>Agaricales</taxon>
        <taxon>Agaricineae</taxon>
        <taxon>Strophariaceae</taxon>
        <taxon>Hypholoma</taxon>
    </lineage>
</organism>
<dbReference type="GO" id="GO:0016887">
    <property type="term" value="F:ATP hydrolysis activity"/>
    <property type="evidence" value="ECO:0007669"/>
    <property type="project" value="RHEA"/>
</dbReference>
<dbReference type="Pfam" id="PF00271">
    <property type="entry name" value="Helicase_C"/>
    <property type="match status" value="1"/>
</dbReference>
<dbReference type="FunFam" id="3.40.50.300:FF:001456">
    <property type="entry name" value="ATP-dependent DNA helicase"/>
    <property type="match status" value="1"/>
</dbReference>
<dbReference type="PROSITE" id="PS51194">
    <property type="entry name" value="HELICASE_CTER"/>
    <property type="match status" value="1"/>
</dbReference>
<dbReference type="InterPro" id="IPR011545">
    <property type="entry name" value="DEAD/DEAH_box_helicase_dom"/>
</dbReference>
<dbReference type="InterPro" id="IPR027417">
    <property type="entry name" value="P-loop_NTPase"/>
</dbReference>
<dbReference type="Proteomes" id="UP000054270">
    <property type="component" value="Unassembled WGS sequence"/>
</dbReference>
<dbReference type="STRING" id="945553.A0A0D2MTG1"/>
<dbReference type="CDD" id="cd17920">
    <property type="entry name" value="DEXHc_RecQ"/>
    <property type="match status" value="1"/>
</dbReference>
<evidence type="ECO:0000256" key="10">
    <source>
        <dbReference type="ARBA" id="ARBA00034617"/>
    </source>
</evidence>
<dbReference type="NCBIfam" id="TIGR00614">
    <property type="entry name" value="recQ_fam"/>
    <property type="match status" value="1"/>
</dbReference>
<dbReference type="PROSITE" id="PS00690">
    <property type="entry name" value="DEAH_ATP_HELICASE"/>
    <property type="match status" value="1"/>
</dbReference>
<evidence type="ECO:0000256" key="9">
    <source>
        <dbReference type="ARBA" id="ARBA00023242"/>
    </source>
</evidence>
<name>A0A0D2MTG1_HYPSF</name>
<dbReference type="SUPFAM" id="SSF52540">
    <property type="entry name" value="P-loop containing nucleoside triphosphate hydrolases"/>
    <property type="match status" value="1"/>
</dbReference>
<dbReference type="Gene3D" id="1.10.10.10">
    <property type="entry name" value="Winged helix-like DNA-binding domain superfamily/Winged helix DNA-binding domain"/>
    <property type="match status" value="1"/>
</dbReference>
<dbReference type="GO" id="GO:0005694">
    <property type="term" value="C:chromosome"/>
    <property type="evidence" value="ECO:0007669"/>
    <property type="project" value="TreeGrafter"/>
</dbReference>
<dbReference type="CDD" id="cd18794">
    <property type="entry name" value="SF2_C_RecQ"/>
    <property type="match status" value="1"/>
</dbReference>
<dbReference type="Pfam" id="PF16124">
    <property type="entry name" value="RecQ_Zn_bind"/>
    <property type="match status" value="1"/>
</dbReference>
<dbReference type="PANTHER" id="PTHR13710">
    <property type="entry name" value="DNA HELICASE RECQ FAMILY MEMBER"/>
    <property type="match status" value="1"/>
</dbReference>
<evidence type="ECO:0000256" key="11">
    <source>
        <dbReference type="RuleBase" id="RU364117"/>
    </source>
</evidence>
<dbReference type="GO" id="GO:0000724">
    <property type="term" value="P:double-strand break repair via homologous recombination"/>
    <property type="evidence" value="ECO:0007669"/>
    <property type="project" value="TreeGrafter"/>
</dbReference>
<dbReference type="SMART" id="SM00487">
    <property type="entry name" value="DEXDc"/>
    <property type="match status" value="1"/>
</dbReference>
<dbReference type="InterPro" id="IPR002464">
    <property type="entry name" value="DNA/RNA_helicase_DEAH_CS"/>
</dbReference>
<sequence length="549" mass="61255">MNLPSTSGSGTGNAHQSGSKTSPHSTPYYGEIHQRLRSIFELSNFRPNQLGAITATLDGKDVFVLMPTGGGKSLCYQLPAVCTTGKTSGVTIVVSPLLALMKDQVTSLLKKNVNALLSNSETGGDDWSRLITCRSKPNLWYVTPEKLRDSGAVSKVLQRLYDDHSLARFVIDEAHCISTWGQDFRDAYTSLGSLREKYPNVPIMALTATANKKTVCDIISQLKLRKDHISFTQSFNRTNLNYIVKTKRGSPLNEMTNFITSKHQGHVGIVYCQARQTCETVARNMRDRSGLSAAHFHAGMSTSEKDQVIDDWQSGKVCIIVATIAFGMGIDKANVRFVIHYDMPKTLSGYYQETGRAGRDGEPADCLMFYSGHDLYKLQSQIQKSEDATPESKRRQEAAVREVYEFCKKISVCRRVQLLRHFDEDFDRALCQRGCDTCQDDRETVSRDVTKYIRDGVNLAKKLASDRTTFTVFGNVLRGSKAAEIVNRGLDKLSEYGSCSDLPKELVDLMLDELLYLGLVTKVATQNASGFHTEYLAVCFFRLFSSYPQ</sequence>
<accession>A0A0D2MTG1</accession>
<feature type="domain" description="Helicase ATP-binding" evidence="13">
    <location>
        <begin position="53"/>
        <end position="228"/>
    </location>
</feature>
<dbReference type="InterPro" id="IPR032284">
    <property type="entry name" value="RecQ_Zn-bd"/>
</dbReference>
<dbReference type="PROSITE" id="PS51192">
    <property type="entry name" value="HELICASE_ATP_BIND_1"/>
    <property type="match status" value="1"/>
</dbReference>
<evidence type="ECO:0000256" key="2">
    <source>
        <dbReference type="ARBA" id="ARBA00005446"/>
    </source>
</evidence>
<dbReference type="OrthoDB" id="10261556at2759"/>
<dbReference type="InterPro" id="IPR036390">
    <property type="entry name" value="WH_DNA-bd_sf"/>
</dbReference>
<evidence type="ECO:0000256" key="8">
    <source>
        <dbReference type="ARBA" id="ARBA00023235"/>
    </source>
</evidence>
<reference evidence="16" key="1">
    <citation type="submission" date="2014-04" db="EMBL/GenBank/DDBJ databases">
        <title>Evolutionary Origins and Diversification of the Mycorrhizal Mutualists.</title>
        <authorList>
            <consortium name="DOE Joint Genome Institute"/>
            <consortium name="Mycorrhizal Genomics Consortium"/>
            <person name="Kohler A."/>
            <person name="Kuo A."/>
            <person name="Nagy L.G."/>
            <person name="Floudas D."/>
            <person name="Copeland A."/>
            <person name="Barry K.W."/>
            <person name="Cichocki N."/>
            <person name="Veneault-Fourrey C."/>
            <person name="LaButti K."/>
            <person name="Lindquist E.A."/>
            <person name="Lipzen A."/>
            <person name="Lundell T."/>
            <person name="Morin E."/>
            <person name="Murat C."/>
            <person name="Riley R."/>
            <person name="Ohm R."/>
            <person name="Sun H."/>
            <person name="Tunlid A."/>
            <person name="Henrissat B."/>
            <person name="Grigoriev I.V."/>
            <person name="Hibbett D.S."/>
            <person name="Martin F."/>
        </authorList>
    </citation>
    <scope>NUCLEOTIDE SEQUENCE [LARGE SCALE GENOMIC DNA]</scope>
    <source>
        <strain evidence="16">FD-334 SS-4</strain>
    </source>
</reference>
<evidence type="ECO:0000313" key="15">
    <source>
        <dbReference type="EMBL" id="KJA27313.1"/>
    </source>
</evidence>
<feature type="domain" description="Helicase C-terminal" evidence="14">
    <location>
        <begin position="251"/>
        <end position="401"/>
    </location>
</feature>
<keyword evidence="8" id="KW-0413">Isomerase</keyword>
<dbReference type="GO" id="GO:0009378">
    <property type="term" value="F:four-way junction helicase activity"/>
    <property type="evidence" value="ECO:0007669"/>
    <property type="project" value="TreeGrafter"/>
</dbReference>
<dbReference type="GO" id="GO:0006260">
    <property type="term" value="P:DNA replication"/>
    <property type="evidence" value="ECO:0007669"/>
    <property type="project" value="InterPro"/>
</dbReference>
<dbReference type="GO" id="GO:0005634">
    <property type="term" value="C:nucleus"/>
    <property type="evidence" value="ECO:0007669"/>
    <property type="project" value="UniProtKB-SubCell"/>
</dbReference>
<protein>
    <recommendedName>
        <fullName evidence="11">ATP-dependent DNA helicase</fullName>
        <ecNumber evidence="11">5.6.2.4</ecNumber>
    </recommendedName>
</protein>
<evidence type="ECO:0000313" key="16">
    <source>
        <dbReference type="Proteomes" id="UP000054270"/>
    </source>
</evidence>
<dbReference type="InterPro" id="IPR014001">
    <property type="entry name" value="Helicase_ATP-bd"/>
</dbReference>
<evidence type="ECO:0000259" key="13">
    <source>
        <dbReference type="PROSITE" id="PS51192"/>
    </source>
</evidence>
<comment type="catalytic activity">
    <reaction evidence="10 11">
        <text>Couples ATP hydrolysis with the unwinding of duplex DNA by translocating in the 3'-5' direction.</text>
        <dbReference type="EC" id="5.6.2.4"/>
    </reaction>
</comment>
<dbReference type="InterPro" id="IPR018982">
    <property type="entry name" value="RQC_domain"/>
</dbReference>
<keyword evidence="4 11" id="KW-0378">Hydrolase</keyword>
<dbReference type="InterPro" id="IPR004589">
    <property type="entry name" value="DNA_helicase_ATP-dep_RecQ"/>
</dbReference>
<dbReference type="Pfam" id="PF00270">
    <property type="entry name" value="DEAD"/>
    <property type="match status" value="1"/>
</dbReference>
<comment type="subcellular location">
    <subcellularLocation>
        <location evidence="1 11">Nucleus</location>
    </subcellularLocation>
</comment>
<evidence type="ECO:0000256" key="7">
    <source>
        <dbReference type="ARBA" id="ARBA00023125"/>
    </source>
</evidence>
<dbReference type="InterPro" id="IPR001650">
    <property type="entry name" value="Helicase_C-like"/>
</dbReference>
<dbReference type="GO" id="GO:0005524">
    <property type="term" value="F:ATP binding"/>
    <property type="evidence" value="ECO:0007669"/>
    <property type="project" value="UniProtKB-KW"/>
</dbReference>
<keyword evidence="5 11" id="KW-0347">Helicase</keyword>
<dbReference type="EC" id="5.6.2.4" evidence="11"/>
<keyword evidence="3 11" id="KW-0547">Nucleotide-binding</keyword>
<evidence type="ECO:0000256" key="1">
    <source>
        <dbReference type="ARBA" id="ARBA00004123"/>
    </source>
</evidence>
<dbReference type="GO" id="GO:0005737">
    <property type="term" value="C:cytoplasm"/>
    <property type="evidence" value="ECO:0007669"/>
    <property type="project" value="TreeGrafter"/>
</dbReference>
<evidence type="ECO:0000256" key="4">
    <source>
        <dbReference type="ARBA" id="ARBA00022801"/>
    </source>
</evidence>
<dbReference type="EMBL" id="KN817524">
    <property type="protein sequence ID" value="KJA27313.1"/>
    <property type="molecule type" value="Genomic_DNA"/>
</dbReference>
<dbReference type="SMART" id="SM00490">
    <property type="entry name" value="HELICc"/>
    <property type="match status" value="1"/>
</dbReference>
<dbReference type="GO" id="GO:0003677">
    <property type="term" value="F:DNA binding"/>
    <property type="evidence" value="ECO:0007669"/>
    <property type="project" value="UniProtKB-KW"/>
</dbReference>
<evidence type="ECO:0000256" key="6">
    <source>
        <dbReference type="ARBA" id="ARBA00022840"/>
    </source>
</evidence>
<dbReference type="AlphaFoldDB" id="A0A0D2MTG1"/>
<evidence type="ECO:0000256" key="3">
    <source>
        <dbReference type="ARBA" id="ARBA00022741"/>
    </source>
</evidence>
<dbReference type="Gene3D" id="3.40.50.300">
    <property type="entry name" value="P-loop containing nucleotide triphosphate hydrolases"/>
    <property type="match status" value="2"/>
</dbReference>
<keyword evidence="16" id="KW-1185">Reference proteome</keyword>
<evidence type="ECO:0000256" key="12">
    <source>
        <dbReference type="SAM" id="MobiDB-lite"/>
    </source>
</evidence>
<dbReference type="Pfam" id="PF09382">
    <property type="entry name" value="RQC"/>
    <property type="match status" value="1"/>
</dbReference>